<proteinExistence type="predicted"/>
<organism evidence="2 3">
    <name type="scientific">Rhizodiscina lignyota</name>
    <dbReference type="NCBI Taxonomy" id="1504668"/>
    <lineage>
        <taxon>Eukaryota</taxon>
        <taxon>Fungi</taxon>
        <taxon>Dikarya</taxon>
        <taxon>Ascomycota</taxon>
        <taxon>Pezizomycotina</taxon>
        <taxon>Dothideomycetes</taxon>
        <taxon>Pleosporomycetidae</taxon>
        <taxon>Aulographales</taxon>
        <taxon>Rhizodiscinaceae</taxon>
        <taxon>Rhizodiscina</taxon>
    </lineage>
</organism>
<feature type="signal peptide" evidence="1">
    <location>
        <begin position="1"/>
        <end position="19"/>
    </location>
</feature>
<comment type="caution">
    <text evidence="2">The sequence shown here is derived from an EMBL/GenBank/DDBJ whole genome shotgun (WGS) entry which is preliminary data.</text>
</comment>
<sequence>MLGKWIVASLAALSAVASAVPAVSTKQEYIYRMGDRAVKRPYTHKPINIGGIPIGTTELDESAVQDSPSVTKGHHIGHKGWVITKKTPDDRHWEYRPPKNSTHTTSKRQVEEITFVDFLITTPAQQTHVFGDLTLPSITDINYADEFSITDAIDVGWNIEDAISGTLDFFIESDGGDVAVAELADLLDGVFTVGFELLDFVF</sequence>
<feature type="chain" id="PRO_5040432204" evidence="1">
    <location>
        <begin position="20"/>
        <end position="202"/>
    </location>
</feature>
<evidence type="ECO:0000313" key="3">
    <source>
        <dbReference type="Proteomes" id="UP000799772"/>
    </source>
</evidence>
<dbReference type="AlphaFoldDB" id="A0A9P4M3T8"/>
<evidence type="ECO:0000313" key="2">
    <source>
        <dbReference type="EMBL" id="KAF2096070.1"/>
    </source>
</evidence>
<reference evidence="2" key="1">
    <citation type="journal article" date="2020" name="Stud. Mycol.">
        <title>101 Dothideomycetes genomes: a test case for predicting lifestyles and emergence of pathogens.</title>
        <authorList>
            <person name="Haridas S."/>
            <person name="Albert R."/>
            <person name="Binder M."/>
            <person name="Bloem J."/>
            <person name="Labutti K."/>
            <person name="Salamov A."/>
            <person name="Andreopoulos B."/>
            <person name="Baker S."/>
            <person name="Barry K."/>
            <person name="Bills G."/>
            <person name="Bluhm B."/>
            <person name="Cannon C."/>
            <person name="Castanera R."/>
            <person name="Culley D."/>
            <person name="Daum C."/>
            <person name="Ezra D."/>
            <person name="Gonzalez J."/>
            <person name="Henrissat B."/>
            <person name="Kuo A."/>
            <person name="Liang C."/>
            <person name="Lipzen A."/>
            <person name="Lutzoni F."/>
            <person name="Magnuson J."/>
            <person name="Mondo S."/>
            <person name="Nolan M."/>
            <person name="Ohm R."/>
            <person name="Pangilinan J."/>
            <person name="Park H.-J."/>
            <person name="Ramirez L."/>
            <person name="Alfaro M."/>
            <person name="Sun H."/>
            <person name="Tritt A."/>
            <person name="Yoshinaga Y."/>
            <person name="Zwiers L.-H."/>
            <person name="Turgeon B."/>
            <person name="Goodwin S."/>
            <person name="Spatafora J."/>
            <person name="Crous P."/>
            <person name="Grigoriev I."/>
        </authorList>
    </citation>
    <scope>NUCLEOTIDE SEQUENCE</scope>
    <source>
        <strain evidence="2">CBS 133067</strain>
    </source>
</reference>
<name>A0A9P4M3T8_9PEZI</name>
<keyword evidence="1" id="KW-0732">Signal</keyword>
<accession>A0A9P4M3T8</accession>
<protein>
    <submittedName>
        <fullName evidence="2">Uncharacterized protein</fullName>
    </submittedName>
</protein>
<keyword evidence="3" id="KW-1185">Reference proteome</keyword>
<dbReference type="EMBL" id="ML978130">
    <property type="protein sequence ID" value="KAF2096070.1"/>
    <property type="molecule type" value="Genomic_DNA"/>
</dbReference>
<dbReference type="Proteomes" id="UP000799772">
    <property type="component" value="Unassembled WGS sequence"/>
</dbReference>
<evidence type="ECO:0000256" key="1">
    <source>
        <dbReference type="SAM" id="SignalP"/>
    </source>
</evidence>
<gene>
    <name evidence="2" type="ORF">NA57DRAFT_78842</name>
</gene>